<dbReference type="InterPro" id="IPR050679">
    <property type="entry name" value="Bact_HTH_transcr_reg"/>
</dbReference>
<dbReference type="SUPFAM" id="SSF116726">
    <property type="entry name" value="TrkA C-terminal domain-like"/>
    <property type="match status" value="1"/>
</dbReference>
<dbReference type="InterPro" id="IPR036721">
    <property type="entry name" value="RCK_C_sf"/>
</dbReference>
<dbReference type="SUPFAM" id="SSF46785">
    <property type="entry name" value="Winged helix' DNA-binding domain"/>
    <property type="match status" value="1"/>
</dbReference>
<evidence type="ECO:0000259" key="4">
    <source>
        <dbReference type="PROSITE" id="PS50949"/>
    </source>
</evidence>
<keyword evidence="2" id="KW-0238">DNA-binding</keyword>
<dbReference type="EMBL" id="OKQU01000001">
    <property type="protein sequence ID" value="SPE07445.1"/>
    <property type="molecule type" value="Genomic_DNA"/>
</dbReference>
<keyword evidence="3" id="KW-0804">Transcription</keyword>
<dbReference type="GO" id="GO:0003677">
    <property type="term" value="F:DNA binding"/>
    <property type="evidence" value="ECO:0007669"/>
    <property type="project" value="UniProtKB-KW"/>
</dbReference>
<dbReference type="CDD" id="cd07377">
    <property type="entry name" value="WHTH_GntR"/>
    <property type="match status" value="1"/>
</dbReference>
<dbReference type="Pfam" id="PF02080">
    <property type="entry name" value="TrkA_C"/>
    <property type="match status" value="1"/>
</dbReference>
<dbReference type="InterPro" id="IPR036388">
    <property type="entry name" value="WH-like_DNA-bd_sf"/>
</dbReference>
<accession>A0A2N9KBH6</accession>
<dbReference type="PANTHER" id="PTHR44846:SF1">
    <property type="entry name" value="MANNOSYL-D-GLYCERATE TRANSPORT_METABOLISM SYSTEM REPRESSOR MNGR-RELATED"/>
    <property type="match status" value="1"/>
</dbReference>
<dbReference type="RefSeq" id="WP_025267748.1">
    <property type="nucleotide sequence ID" value="NZ_AP017935.1"/>
</dbReference>
<proteinExistence type="predicted"/>
<evidence type="ECO:0000313" key="8">
    <source>
        <dbReference type="Proteomes" id="UP000237923"/>
    </source>
</evidence>
<evidence type="ECO:0000259" key="5">
    <source>
        <dbReference type="PROSITE" id="PS51202"/>
    </source>
</evidence>
<dbReference type="PANTHER" id="PTHR44846">
    <property type="entry name" value="MANNOSYL-D-GLYCERATE TRANSPORT/METABOLISM SYSTEM REPRESSOR MNGR-RELATED"/>
    <property type="match status" value="1"/>
</dbReference>
<gene>
    <name evidence="7" type="primary">mngR</name>
    <name evidence="6" type="ORF">LES8486_01175</name>
    <name evidence="7" type="ORF">LES9216_01322</name>
</gene>
<keyword evidence="1" id="KW-0805">Transcription regulation</keyword>
<reference evidence="7 8" key="2">
    <citation type="submission" date="2018-02" db="EMBL/GenBank/DDBJ databases">
        <authorList>
            <person name="Cohen D.B."/>
            <person name="Kent A.D."/>
        </authorList>
    </citation>
    <scope>NUCLEOTIDE SEQUENCE [LARGE SCALE GENOMIC DNA]</scope>
    <source>
        <strain evidence="7 8">CECT 9216</strain>
    </source>
</reference>
<dbReference type="GO" id="GO:0006813">
    <property type="term" value="P:potassium ion transport"/>
    <property type="evidence" value="ECO:0007669"/>
    <property type="project" value="InterPro"/>
</dbReference>
<dbReference type="GO" id="GO:0008324">
    <property type="term" value="F:monoatomic cation transmembrane transporter activity"/>
    <property type="evidence" value="ECO:0007669"/>
    <property type="project" value="InterPro"/>
</dbReference>
<organism evidence="7 8">
    <name type="scientific">Leuconostoc suionicum</name>
    <dbReference type="NCBI Taxonomy" id="1511761"/>
    <lineage>
        <taxon>Bacteria</taxon>
        <taxon>Bacillati</taxon>
        <taxon>Bacillota</taxon>
        <taxon>Bacilli</taxon>
        <taxon>Lactobacillales</taxon>
        <taxon>Lactobacillaceae</taxon>
        <taxon>Leuconostoc</taxon>
    </lineage>
</organism>
<dbReference type="GO" id="GO:0045892">
    <property type="term" value="P:negative regulation of DNA-templated transcription"/>
    <property type="evidence" value="ECO:0007669"/>
    <property type="project" value="TreeGrafter"/>
</dbReference>
<dbReference type="EMBL" id="OKQR01000001">
    <property type="protein sequence ID" value="SPD92166.1"/>
    <property type="molecule type" value="Genomic_DNA"/>
</dbReference>
<dbReference type="GO" id="GO:0003700">
    <property type="term" value="F:DNA-binding transcription factor activity"/>
    <property type="evidence" value="ECO:0007669"/>
    <property type="project" value="InterPro"/>
</dbReference>
<dbReference type="GeneID" id="99673488"/>
<evidence type="ECO:0000313" key="6">
    <source>
        <dbReference type="EMBL" id="SPD92166.1"/>
    </source>
</evidence>
<dbReference type="PROSITE" id="PS50949">
    <property type="entry name" value="HTH_GNTR"/>
    <property type="match status" value="1"/>
</dbReference>
<dbReference type="InterPro" id="IPR000524">
    <property type="entry name" value="Tscrpt_reg_HTH_GntR"/>
</dbReference>
<dbReference type="PROSITE" id="PS51202">
    <property type="entry name" value="RCK_C"/>
    <property type="match status" value="1"/>
</dbReference>
<evidence type="ECO:0000313" key="7">
    <source>
        <dbReference type="EMBL" id="SPE07445.1"/>
    </source>
</evidence>
<feature type="domain" description="RCK C-terminal" evidence="5">
    <location>
        <begin position="120"/>
        <end position="205"/>
    </location>
</feature>
<evidence type="ECO:0000256" key="3">
    <source>
        <dbReference type="ARBA" id="ARBA00023163"/>
    </source>
</evidence>
<evidence type="ECO:0000256" key="1">
    <source>
        <dbReference type="ARBA" id="ARBA00023015"/>
    </source>
</evidence>
<dbReference type="Gene3D" id="1.10.10.10">
    <property type="entry name" value="Winged helix-like DNA-binding domain superfamily/Winged helix DNA-binding domain"/>
    <property type="match status" value="1"/>
</dbReference>
<reference evidence="6 9" key="1">
    <citation type="submission" date="2018-02" db="EMBL/GenBank/DDBJ databases">
        <authorList>
            <person name="Rodrigo-Torres L."/>
            <person name="Arahal R. D."/>
            <person name="Lucena T."/>
        </authorList>
    </citation>
    <scope>NUCLEOTIDE SEQUENCE [LARGE SCALE GENOMIC DNA]</scope>
    <source>
        <strain evidence="6 9">CECT 8486</strain>
    </source>
</reference>
<sequence>MSKIREPRYRKIAFQIAEKIVNNEYKVGSKLHARSTLSVTFGVSAETARKAINILSDLDIVKPIHGSGIEVLSRERAKYFLNQAQETTNIQTIHDQINDLIETQRTSLNSLSDSLTTLFDQTQRVQRHNPLTPYEFSLSDSSKQLGESIGNLNIWQNTGATIIAILHNEELIVSPGPYAVIESGDTLYFVGTEMAFHAVQNFFNN</sequence>
<evidence type="ECO:0000313" key="9">
    <source>
        <dbReference type="Proteomes" id="UP000239237"/>
    </source>
</evidence>
<dbReference type="KEGG" id="lsu:A6B45_01715"/>
<feature type="domain" description="HTH gntR-type" evidence="4">
    <location>
        <begin position="6"/>
        <end position="74"/>
    </location>
</feature>
<name>A0A2N9KBH6_9LACO</name>
<dbReference type="Pfam" id="PF00392">
    <property type="entry name" value="GntR"/>
    <property type="match status" value="1"/>
</dbReference>
<dbReference type="Proteomes" id="UP000237923">
    <property type="component" value="Unassembled WGS sequence"/>
</dbReference>
<dbReference type="Proteomes" id="UP000239237">
    <property type="component" value="Unassembled WGS sequence"/>
</dbReference>
<dbReference type="SMART" id="SM00345">
    <property type="entry name" value="HTH_GNTR"/>
    <property type="match status" value="1"/>
</dbReference>
<dbReference type="InterPro" id="IPR006037">
    <property type="entry name" value="RCK_C"/>
</dbReference>
<dbReference type="Gene3D" id="3.30.70.1450">
    <property type="entry name" value="Regulator of K+ conductance, C-terminal domain"/>
    <property type="match status" value="1"/>
</dbReference>
<evidence type="ECO:0000256" key="2">
    <source>
        <dbReference type="ARBA" id="ARBA00023125"/>
    </source>
</evidence>
<dbReference type="AlphaFoldDB" id="A0A2N9KBH6"/>
<dbReference type="InterPro" id="IPR036390">
    <property type="entry name" value="WH_DNA-bd_sf"/>
</dbReference>
<protein>
    <submittedName>
        <fullName evidence="7">Mannosyl-D-glycerate transport/metabolism system repressor MngR</fullName>
    </submittedName>
</protein>
<keyword evidence="9" id="KW-1185">Reference proteome</keyword>